<protein>
    <submittedName>
        <fullName evidence="2">Uncharacterized protein</fullName>
    </submittedName>
</protein>
<accession>A0AAV9ZFF4</accession>
<gene>
    <name evidence="2" type="ORF">R3P38DRAFT_2808666</name>
</gene>
<feature type="region of interest" description="Disordered" evidence="1">
    <location>
        <begin position="725"/>
        <end position="823"/>
    </location>
</feature>
<dbReference type="Proteomes" id="UP001362999">
    <property type="component" value="Unassembled WGS sequence"/>
</dbReference>
<evidence type="ECO:0000313" key="3">
    <source>
        <dbReference type="Proteomes" id="UP001362999"/>
    </source>
</evidence>
<sequence length="834" mass="87520">MGVRSLPSGMPLCLRLSWTRLATTTFARGTSRRDADDADDADCDDDLDDSNADDDTDPGRKKKSKLMTLRGQVLGRLWSEASAEERVAVEAELNTEKEELRKPSTSEGSKDLYETQKSIDSLDGAMGQILGSVRLETGWGIFAIAAGPNPSLGGELSMKIFCAGETPNGNDFERFCPNFTENIVQPFQDFTRVCFPPTVRHAFAIPAVPPPTLTDDAPVERLYPPAAAAEEVDPSRKSKRKSKKKKTKSSAVVEEHAEAQVSGTEMVPAATLPDPSAASAGPEEQNPSPIVPNTPEFGTNSLGSERQRSCSAAMSTKTVEGNLQTNGNDFSFAPGTGWVPASGVPNSTDPFNDNYAFNANDANGSRDSGFDDSGTFGDVDFGFSGGVDPFPSEPIASLPPSLNNSGFDKTKTLGTADYGLAGGCRPVPRLACRSLPHPRPTNIVPSCGLRVMGAPRLRNRIAHTAAVSSSTPFEPALYNKRPPPRLDVVLASIAEFIPAPTPPAQTSAPTTPTKAPAPAPIADKSPVTVAPDLATHPTAPRAPGASAGAAAPASSTPVSSRTRPKPHGPRPIPKPLATADVAPASAAPPSTAPSAPLPVPKSFATADVVPAAAPTASSATPALPDSRPRTNPFTQTRPARKAVAAAKADQREAAAHDAQLVAVTKQRGRPRKTVLTNVTNDVAAAADAVAPPASAPAAENQPVGNGYERGHVNVCQLPARNNTNRINAQKEAAATKRAKEKAAREAEMEQREKERKQGVCREDRRRGEGGDFHPHTNAGPAAGRHQVQAAAQGYPRGGDDGEDWEQAKGGAGDEAAREEKVEDVGSFLINILPL</sequence>
<feature type="compositionally biased region" description="Polar residues" evidence="1">
    <location>
        <begin position="296"/>
        <end position="313"/>
    </location>
</feature>
<reference evidence="2 3" key="1">
    <citation type="journal article" date="2024" name="J Genomics">
        <title>Draft genome sequencing and assembly of Favolaschia claudopus CIRM-BRFM 2984 isolated from oak limbs.</title>
        <authorList>
            <person name="Navarro D."/>
            <person name="Drula E."/>
            <person name="Chaduli D."/>
            <person name="Cazenave R."/>
            <person name="Ahrendt S."/>
            <person name="Wang J."/>
            <person name="Lipzen A."/>
            <person name="Daum C."/>
            <person name="Barry K."/>
            <person name="Grigoriev I.V."/>
            <person name="Favel A."/>
            <person name="Rosso M.N."/>
            <person name="Martin F."/>
        </authorList>
    </citation>
    <scope>NUCLEOTIDE SEQUENCE [LARGE SCALE GENOMIC DNA]</scope>
    <source>
        <strain evidence="2 3">CIRM-BRFM 2984</strain>
    </source>
</reference>
<feature type="compositionally biased region" description="Basic residues" evidence="1">
    <location>
        <begin position="237"/>
        <end position="248"/>
    </location>
</feature>
<feature type="region of interest" description="Disordered" evidence="1">
    <location>
        <begin position="615"/>
        <end position="639"/>
    </location>
</feature>
<feature type="region of interest" description="Disordered" evidence="1">
    <location>
        <begin position="29"/>
        <end position="64"/>
    </location>
</feature>
<name>A0AAV9ZFF4_9AGAR</name>
<evidence type="ECO:0000256" key="1">
    <source>
        <dbReference type="SAM" id="MobiDB-lite"/>
    </source>
</evidence>
<keyword evidence="3" id="KW-1185">Reference proteome</keyword>
<feature type="region of interest" description="Disordered" evidence="1">
    <location>
        <begin position="500"/>
        <end position="577"/>
    </location>
</feature>
<feature type="compositionally biased region" description="Low complexity" evidence="1">
    <location>
        <begin position="615"/>
        <end position="625"/>
    </location>
</feature>
<comment type="caution">
    <text evidence="2">The sequence shown here is derived from an EMBL/GenBank/DDBJ whole genome shotgun (WGS) entry which is preliminary data.</text>
</comment>
<feature type="compositionally biased region" description="Low complexity" evidence="1">
    <location>
        <begin position="537"/>
        <end position="561"/>
    </location>
</feature>
<feature type="compositionally biased region" description="Low complexity" evidence="1">
    <location>
        <begin position="504"/>
        <end position="522"/>
    </location>
</feature>
<feature type="compositionally biased region" description="Basic and acidic residues" evidence="1">
    <location>
        <begin position="740"/>
        <end position="774"/>
    </location>
</feature>
<evidence type="ECO:0000313" key="2">
    <source>
        <dbReference type="EMBL" id="KAK6980879.1"/>
    </source>
</evidence>
<feature type="compositionally biased region" description="Acidic residues" evidence="1">
    <location>
        <begin position="36"/>
        <end position="56"/>
    </location>
</feature>
<dbReference type="AlphaFoldDB" id="A0AAV9ZFF4"/>
<feature type="region of interest" description="Disordered" evidence="1">
    <location>
        <begin position="225"/>
        <end position="313"/>
    </location>
</feature>
<dbReference type="EMBL" id="JAWWNJ010000155">
    <property type="protein sequence ID" value="KAK6980879.1"/>
    <property type="molecule type" value="Genomic_DNA"/>
</dbReference>
<organism evidence="2 3">
    <name type="scientific">Favolaschia claudopus</name>
    <dbReference type="NCBI Taxonomy" id="2862362"/>
    <lineage>
        <taxon>Eukaryota</taxon>
        <taxon>Fungi</taxon>
        <taxon>Dikarya</taxon>
        <taxon>Basidiomycota</taxon>
        <taxon>Agaricomycotina</taxon>
        <taxon>Agaricomycetes</taxon>
        <taxon>Agaricomycetidae</taxon>
        <taxon>Agaricales</taxon>
        <taxon>Marasmiineae</taxon>
        <taxon>Mycenaceae</taxon>
        <taxon>Favolaschia</taxon>
    </lineage>
</organism>
<proteinExistence type="predicted"/>
<feature type="compositionally biased region" description="Basic and acidic residues" evidence="1">
    <location>
        <begin position="814"/>
        <end position="823"/>
    </location>
</feature>